<proteinExistence type="predicted"/>
<dbReference type="GO" id="GO:0016020">
    <property type="term" value="C:membrane"/>
    <property type="evidence" value="ECO:0007669"/>
    <property type="project" value="InterPro"/>
</dbReference>
<feature type="transmembrane region" description="Helical" evidence="1">
    <location>
        <begin position="6"/>
        <end position="23"/>
    </location>
</feature>
<accession>A0A934SVU3</accession>
<sequence>MLTDLTGWISALILILTISRQVYTQWKTRSTAGVSKWLFIGQLAASAGFVLYSFLVDNWVFVATNGFMLLVAITGQLIYRRNKRSEERRAKKQGNTTEAALEL</sequence>
<reference evidence="2" key="1">
    <citation type="submission" date="2021-01" db="EMBL/GenBank/DDBJ databases">
        <title>Genome sequence of strain Noviherbaspirillum sp. DKR-6.</title>
        <authorList>
            <person name="Chaudhary D.K."/>
        </authorList>
    </citation>
    <scope>NUCLEOTIDE SEQUENCE</scope>
    <source>
        <strain evidence="2">DKR-6</strain>
    </source>
</reference>
<evidence type="ECO:0000256" key="1">
    <source>
        <dbReference type="SAM" id="Phobius"/>
    </source>
</evidence>
<evidence type="ECO:0000313" key="3">
    <source>
        <dbReference type="Proteomes" id="UP000622890"/>
    </source>
</evidence>
<organism evidence="2 3">
    <name type="scientific">Noviherbaspirillum pedocola</name>
    <dbReference type="NCBI Taxonomy" id="2801341"/>
    <lineage>
        <taxon>Bacteria</taxon>
        <taxon>Pseudomonadati</taxon>
        <taxon>Pseudomonadota</taxon>
        <taxon>Betaproteobacteria</taxon>
        <taxon>Burkholderiales</taxon>
        <taxon>Oxalobacteraceae</taxon>
        <taxon>Noviherbaspirillum</taxon>
    </lineage>
</organism>
<dbReference type="Proteomes" id="UP000622890">
    <property type="component" value="Unassembled WGS sequence"/>
</dbReference>
<dbReference type="Pfam" id="PF03083">
    <property type="entry name" value="MtN3_slv"/>
    <property type="match status" value="1"/>
</dbReference>
<keyword evidence="1" id="KW-0472">Membrane</keyword>
<comment type="caution">
    <text evidence="2">The sequence shown here is derived from an EMBL/GenBank/DDBJ whole genome shotgun (WGS) entry which is preliminary data.</text>
</comment>
<keyword evidence="3" id="KW-1185">Reference proteome</keyword>
<dbReference type="EMBL" id="JAEPBG010000007">
    <property type="protein sequence ID" value="MBK4736340.1"/>
    <property type="molecule type" value="Genomic_DNA"/>
</dbReference>
<dbReference type="InterPro" id="IPR004316">
    <property type="entry name" value="SWEET_rpt"/>
</dbReference>
<evidence type="ECO:0008006" key="4">
    <source>
        <dbReference type="Google" id="ProtNLM"/>
    </source>
</evidence>
<dbReference type="RefSeq" id="WP_200593704.1">
    <property type="nucleotide sequence ID" value="NZ_JAEPBG010000007.1"/>
</dbReference>
<feature type="transmembrane region" description="Helical" evidence="1">
    <location>
        <begin position="60"/>
        <end position="79"/>
    </location>
</feature>
<feature type="transmembrane region" description="Helical" evidence="1">
    <location>
        <begin position="35"/>
        <end position="54"/>
    </location>
</feature>
<keyword evidence="1" id="KW-1133">Transmembrane helix</keyword>
<name>A0A934SVU3_9BURK</name>
<dbReference type="Gene3D" id="1.20.1280.290">
    <property type="match status" value="1"/>
</dbReference>
<keyword evidence="1" id="KW-0812">Transmembrane</keyword>
<dbReference type="AlphaFoldDB" id="A0A934SVU3"/>
<evidence type="ECO:0000313" key="2">
    <source>
        <dbReference type="EMBL" id="MBK4736340.1"/>
    </source>
</evidence>
<gene>
    <name evidence="2" type="ORF">JJB74_17095</name>
</gene>
<protein>
    <recommendedName>
        <fullName evidence="4">PQ-loop repeat-containing protein</fullName>
    </recommendedName>
</protein>